<evidence type="ECO:0000256" key="2">
    <source>
        <dbReference type="ARBA" id="ARBA00022526"/>
    </source>
</evidence>
<evidence type="ECO:0000256" key="5">
    <source>
        <dbReference type="ARBA" id="ARBA00023277"/>
    </source>
</evidence>
<evidence type="ECO:0000259" key="7">
    <source>
        <dbReference type="Pfam" id="PF02781"/>
    </source>
</evidence>
<dbReference type="Pfam" id="PF00479">
    <property type="entry name" value="G6PD_N"/>
    <property type="match status" value="1"/>
</dbReference>
<keyword evidence="5" id="KW-0119">Carbohydrate metabolism</keyword>
<proteinExistence type="predicted"/>
<dbReference type="EMBL" id="QOUI01000004">
    <property type="protein sequence ID" value="RCK69909.1"/>
    <property type="molecule type" value="Genomic_DNA"/>
</dbReference>
<evidence type="ECO:0000313" key="8">
    <source>
        <dbReference type="EMBL" id="RCK69909.1"/>
    </source>
</evidence>
<dbReference type="GO" id="GO:0004345">
    <property type="term" value="F:glucose-6-phosphate dehydrogenase activity"/>
    <property type="evidence" value="ECO:0007669"/>
    <property type="project" value="UniProtKB-EC"/>
</dbReference>
<keyword evidence="9" id="KW-1185">Reference proteome</keyword>
<dbReference type="InterPro" id="IPR036291">
    <property type="entry name" value="NAD(P)-bd_dom_sf"/>
</dbReference>
<dbReference type="GO" id="GO:0009051">
    <property type="term" value="P:pentose-phosphate shunt, oxidative branch"/>
    <property type="evidence" value="ECO:0007669"/>
    <property type="project" value="TreeGrafter"/>
</dbReference>
<dbReference type="Proteomes" id="UP000252770">
    <property type="component" value="Unassembled WGS sequence"/>
</dbReference>
<dbReference type="InterPro" id="IPR022675">
    <property type="entry name" value="G6P_DH_C"/>
</dbReference>
<dbReference type="SUPFAM" id="SSF55347">
    <property type="entry name" value="Glyceraldehyde-3-phosphate dehydrogenase-like, C-terminal domain"/>
    <property type="match status" value="1"/>
</dbReference>
<keyword evidence="2" id="KW-0313">Glucose metabolism</keyword>
<dbReference type="InterPro" id="IPR022674">
    <property type="entry name" value="G6P_DH_NAD-bd"/>
</dbReference>
<dbReference type="Gene3D" id="3.30.360.10">
    <property type="entry name" value="Dihydrodipicolinate Reductase, domain 2"/>
    <property type="match status" value="1"/>
</dbReference>
<dbReference type="NCBIfam" id="NF009492">
    <property type="entry name" value="PRK12853.1-3"/>
    <property type="match status" value="1"/>
</dbReference>
<reference evidence="8 9" key="1">
    <citation type="submission" date="2018-07" db="EMBL/GenBank/DDBJ databases">
        <title>Desertimonas flava gen. nov. sp. nov.</title>
        <authorList>
            <person name="Liu S."/>
        </authorList>
    </citation>
    <scope>NUCLEOTIDE SEQUENCE [LARGE SCALE GENOMIC DNA]</scope>
    <source>
        <strain evidence="8 9">16Sb5-5</strain>
    </source>
</reference>
<evidence type="ECO:0000256" key="1">
    <source>
        <dbReference type="ARBA" id="ARBA00004937"/>
    </source>
</evidence>
<evidence type="ECO:0000313" key="9">
    <source>
        <dbReference type="Proteomes" id="UP000252770"/>
    </source>
</evidence>
<dbReference type="Gene3D" id="3.40.50.720">
    <property type="entry name" value="NAD(P)-binding Rossmann-like Domain"/>
    <property type="match status" value="1"/>
</dbReference>
<dbReference type="InterPro" id="IPR001282">
    <property type="entry name" value="G6P_DH"/>
</dbReference>
<dbReference type="PRINTS" id="PR00079">
    <property type="entry name" value="G6PDHDRGNASE"/>
</dbReference>
<dbReference type="AlphaFoldDB" id="A0A367YWL5"/>
<dbReference type="PANTHER" id="PTHR23429:SF0">
    <property type="entry name" value="GLUCOSE-6-PHOSPHATE 1-DEHYDROGENASE"/>
    <property type="match status" value="1"/>
</dbReference>
<evidence type="ECO:0000259" key="6">
    <source>
        <dbReference type="Pfam" id="PF00479"/>
    </source>
</evidence>
<evidence type="ECO:0000256" key="4">
    <source>
        <dbReference type="ARBA" id="ARBA00023002"/>
    </source>
</evidence>
<keyword evidence="3" id="KW-0521">NADP</keyword>
<dbReference type="SUPFAM" id="SSF51735">
    <property type="entry name" value="NAD(P)-binding Rossmann-fold domains"/>
    <property type="match status" value="1"/>
</dbReference>
<dbReference type="EC" id="1.1.1.49" evidence="8"/>
<comment type="caution">
    <text evidence="8">The sequence shown here is derived from an EMBL/GenBank/DDBJ whole genome shotgun (WGS) entry which is preliminary data.</text>
</comment>
<feature type="domain" description="Glucose-6-phosphate dehydrogenase NAD-binding" evidence="6">
    <location>
        <begin position="20"/>
        <end position="178"/>
    </location>
</feature>
<evidence type="ECO:0000256" key="3">
    <source>
        <dbReference type="ARBA" id="ARBA00022857"/>
    </source>
</evidence>
<comment type="pathway">
    <text evidence="1">Carbohydrate degradation; pentose phosphate pathway; D-ribulose 5-phosphate from D-glucose 6-phosphate (oxidative stage): step 1/3.</text>
</comment>
<organism evidence="8 9">
    <name type="scientific">Desertihabitans brevis</name>
    <dbReference type="NCBI Taxonomy" id="2268447"/>
    <lineage>
        <taxon>Bacteria</taxon>
        <taxon>Bacillati</taxon>
        <taxon>Actinomycetota</taxon>
        <taxon>Actinomycetes</taxon>
        <taxon>Propionibacteriales</taxon>
        <taxon>Propionibacteriaceae</taxon>
        <taxon>Desertihabitans</taxon>
    </lineage>
</organism>
<dbReference type="GO" id="GO:0006006">
    <property type="term" value="P:glucose metabolic process"/>
    <property type="evidence" value="ECO:0007669"/>
    <property type="project" value="UniProtKB-KW"/>
</dbReference>
<feature type="domain" description="Glucose-6-phosphate dehydrogenase C-terminal" evidence="7">
    <location>
        <begin position="187"/>
        <end position="462"/>
    </location>
</feature>
<name>A0A367YWL5_9ACTN</name>
<dbReference type="RefSeq" id="WP_114126095.1">
    <property type="nucleotide sequence ID" value="NZ_QOUI01000004.1"/>
</dbReference>
<keyword evidence="4 8" id="KW-0560">Oxidoreductase</keyword>
<dbReference type="GO" id="GO:0050661">
    <property type="term" value="F:NADP binding"/>
    <property type="evidence" value="ECO:0007669"/>
    <property type="project" value="InterPro"/>
</dbReference>
<dbReference type="Pfam" id="PF02781">
    <property type="entry name" value="G6PD_C"/>
    <property type="match status" value="1"/>
</dbReference>
<gene>
    <name evidence="8" type="ORF">DT076_07735</name>
</gene>
<sequence>MADGPQETDGPVEDAVTLAVLGAGGDLFTRLLLPGLASLLADSPGLRVTLVGAGRRPWDDDEFTRLVADGVPEDVRDAPAGRYLLEHVRWAPTDATDADDLRRLLDGAEGRTALYFALPPRVTVECCEVLAGLDLPDGLRLVAEKPFGTDHESAAALNERMRALVDEEDIHRVDHFLGLPSTWTLLSLRLASRALAPLWHRDQVESVGIVWDETLGLEGRAGFYDGTGALVDMVQSHLLQVLAVVAMEPPAAMTSRDLRDQIAAALRATSVWDGDPVASSRRARYTEGTVDGRSLPSYVDEDDVDPSLETETLAELTVQVATGRWAGVPFRLRSGKALGADRSELRLTLRPPAHRVPGLTGDPGPEVLVVDLRTGDLRWELTTSGRGDPSELERTPLVGRLGEPRMEPYGEVLRAVFSGDARLSVRGDAAERCWEILAPVQEAWRSGEVPLEEYAAGSDGPA</sequence>
<protein>
    <submittedName>
        <fullName evidence="8">Glucose-6-phosphate dehydrogenase</fullName>
        <ecNumber evidence="8">1.1.1.49</ecNumber>
    </submittedName>
</protein>
<accession>A0A367YWL5</accession>
<dbReference type="GO" id="GO:0005829">
    <property type="term" value="C:cytosol"/>
    <property type="evidence" value="ECO:0007669"/>
    <property type="project" value="TreeGrafter"/>
</dbReference>
<dbReference type="PANTHER" id="PTHR23429">
    <property type="entry name" value="GLUCOSE-6-PHOSPHATE 1-DEHYDROGENASE G6PD"/>
    <property type="match status" value="1"/>
</dbReference>